<name>N6V9D4_9HYPH</name>
<dbReference type="AlphaFoldDB" id="N6V9D4"/>
<comment type="caution">
    <text evidence="1">The sequence shown here is derived from an EMBL/GenBank/DDBJ whole genome shotgun (WGS) entry which is preliminary data.</text>
</comment>
<reference evidence="1 2" key="1">
    <citation type="journal article" date="2012" name="BMC Genomics">
        <title>Genomic basis of broad host range and environmental adaptability of Rhizobium tropici CIAT 899 and Rhizobium sp. PRF 81 which are used in inoculants for common bean (Phaseolus vulgaris L.).</title>
        <authorList>
            <person name="Ormeno-Orrillo E."/>
            <person name="Menna P."/>
            <person name="Almeida L.G."/>
            <person name="Ollero F.J."/>
            <person name="Nicolas M.F."/>
            <person name="Pains Rodrigues E."/>
            <person name="Shigueyoshi Nakatani A."/>
            <person name="Silva Batista J.S."/>
            <person name="Oliveira Chueire L.M."/>
            <person name="Souza R.C."/>
            <person name="Ribeiro Vasconcelos A.T."/>
            <person name="Megias M."/>
            <person name="Hungria M."/>
            <person name="Martinez-Romero E."/>
        </authorList>
    </citation>
    <scope>NUCLEOTIDE SEQUENCE [LARGE SCALE GENOMIC DNA]</scope>
    <source>
        <strain evidence="1 2">PRF 81</strain>
    </source>
</reference>
<organism evidence="1 2">
    <name type="scientific">Rhizobium freirei PRF 81</name>
    <dbReference type="NCBI Taxonomy" id="363754"/>
    <lineage>
        <taxon>Bacteria</taxon>
        <taxon>Pseudomonadati</taxon>
        <taxon>Pseudomonadota</taxon>
        <taxon>Alphaproteobacteria</taxon>
        <taxon>Hyphomicrobiales</taxon>
        <taxon>Rhizobiaceae</taxon>
        <taxon>Rhizobium/Agrobacterium group</taxon>
        <taxon>Rhizobium</taxon>
    </lineage>
</organism>
<dbReference type="EMBL" id="AQHN01000056">
    <property type="protein sequence ID" value="ENN87602.1"/>
    <property type="molecule type" value="Genomic_DNA"/>
</dbReference>
<evidence type="ECO:0008006" key="3">
    <source>
        <dbReference type="Google" id="ProtNLM"/>
    </source>
</evidence>
<evidence type="ECO:0000313" key="1">
    <source>
        <dbReference type="EMBL" id="ENN87602.1"/>
    </source>
</evidence>
<evidence type="ECO:0000313" key="2">
    <source>
        <dbReference type="Proteomes" id="UP000012429"/>
    </source>
</evidence>
<gene>
    <name evidence="1" type="ORF">RHSP_63246</name>
</gene>
<protein>
    <recommendedName>
        <fullName evidence="3">NAD-specific glutamate dehydrogenase</fullName>
    </recommendedName>
</protein>
<dbReference type="Proteomes" id="UP000012429">
    <property type="component" value="Unassembled WGS sequence"/>
</dbReference>
<keyword evidence="2" id="KW-1185">Reference proteome</keyword>
<accession>N6V9D4</accession>
<proteinExistence type="predicted"/>
<sequence>MKGPENPGLDDPVCDCLLLRLNARRDGIICRSRVLLLLRILIGFAERRVADGDLAVLLGLVQKLKILVAHDELTNLVLDLLERRRRSIALVLDLDDVPAEIGLDRRLGVGADRQGECRVFEFLDHAAMAKVAEIAAIGLVRIRGLFLGKRCEILAAVEFLDDCLGFVLGLHQDVAGMHFFLLRQGSNFLVVASLDFIILDGVGNMRLEIGVVQLAVTQIGHVRLEIRRLVELLGGGLLRQQLDIDRSGERGDLLLVVRKLAELRIEIGNRQIKFRLMDFDIADLGDDGILGIGRKSRRLEGNDRCESNRGKFVVFQHKITLRWSRPARQMGIRRKKPSAGECGLCVSAKSR</sequence>